<organism evidence="2 3">
    <name type="scientific">Piscinibacter gummiphilus</name>
    <dbReference type="NCBI Taxonomy" id="946333"/>
    <lineage>
        <taxon>Bacteria</taxon>
        <taxon>Pseudomonadati</taxon>
        <taxon>Pseudomonadota</taxon>
        <taxon>Betaproteobacteria</taxon>
        <taxon>Burkholderiales</taxon>
        <taxon>Sphaerotilaceae</taxon>
        <taxon>Piscinibacter</taxon>
    </lineage>
</organism>
<dbReference type="Pfam" id="PF03781">
    <property type="entry name" value="FGE-sulfatase"/>
    <property type="match status" value="1"/>
</dbReference>
<name>A0A1W6L6J8_9BURK</name>
<proteinExistence type="predicted"/>
<dbReference type="Proteomes" id="UP000193427">
    <property type="component" value="Chromosome"/>
</dbReference>
<dbReference type="SUPFAM" id="SSF56436">
    <property type="entry name" value="C-type lectin-like"/>
    <property type="match status" value="1"/>
</dbReference>
<dbReference type="PANTHER" id="PTHR23150:SF19">
    <property type="entry name" value="FORMYLGLYCINE-GENERATING ENZYME"/>
    <property type="match status" value="1"/>
</dbReference>
<dbReference type="GO" id="GO:0120147">
    <property type="term" value="F:formylglycine-generating oxidase activity"/>
    <property type="evidence" value="ECO:0007669"/>
    <property type="project" value="TreeGrafter"/>
</dbReference>
<dbReference type="KEGG" id="rgu:A4W93_08260"/>
<evidence type="ECO:0000313" key="3">
    <source>
        <dbReference type="Proteomes" id="UP000193427"/>
    </source>
</evidence>
<dbReference type="PANTHER" id="PTHR23150">
    <property type="entry name" value="SULFATASE MODIFYING FACTOR 1, 2"/>
    <property type="match status" value="1"/>
</dbReference>
<dbReference type="InterPro" id="IPR005532">
    <property type="entry name" value="SUMF_dom"/>
</dbReference>
<feature type="domain" description="Sulfatase-modifying factor enzyme-like" evidence="1">
    <location>
        <begin position="76"/>
        <end position="350"/>
    </location>
</feature>
<dbReference type="InterPro" id="IPR042095">
    <property type="entry name" value="SUMF_sf"/>
</dbReference>
<dbReference type="InterPro" id="IPR016187">
    <property type="entry name" value="CTDL_fold"/>
</dbReference>
<dbReference type="Gene3D" id="3.90.1580.10">
    <property type="entry name" value="paralog of FGE (formylglycine-generating enzyme)"/>
    <property type="match status" value="1"/>
</dbReference>
<protein>
    <submittedName>
        <fullName evidence="2">Sulfatase-modifying factor 1</fullName>
    </submittedName>
</protein>
<accession>A0A1W6L6J8</accession>
<keyword evidence="3" id="KW-1185">Reference proteome</keyword>
<dbReference type="AlphaFoldDB" id="A0A1W6L6J8"/>
<sequence>MSNRCARSATTDGSASVTFSTRWRVAVAVGAVALTGSGFALYSTAAPTPLRAALGTEAQCAAYGGLPAGWGADTSAGMVRVPGGDFSFGSTKGYPDERPASSKPVKVPSFWIDQTEVTVAQFATFVKATAYVTEAERQGGAVVFHQPTDAEMNARPYAWWTFVKGADWQHPGGPGSTIDGMGHVPVTFVTQADALAYARWLGRDLPTEVEWEYAAKLGQRGDTLDAAPRDGAGKPTANYWQGIFPAFDAKQDGHAGLAPVGCYGASPAGLHDMIGNVWEWTRDPYTGPHQPHMNGDTAAVAAPFHKPNQGMVIKGGSYLCSPDFCVRYRASARESQEADLATAHIGFRTVARDTR</sequence>
<dbReference type="InterPro" id="IPR051043">
    <property type="entry name" value="Sulfatase_Mod_Factor_Kinase"/>
</dbReference>
<evidence type="ECO:0000259" key="1">
    <source>
        <dbReference type="Pfam" id="PF03781"/>
    </source>
</evidence>
<dbReference type="STRING" id="946333.A4W93_08260"/>
<dbReference type="EMBL" id="CP015118">
    <property type="protein sequence ID" value="ARN19905.1"/>
    <property type="molecule type" value="Genomic_DNA"/>
</dbReference>
<gene>
    <name evidence="2" type="ORF">A4W93_08260</name>
</gene>
<reference evidence="2 3" key="1">
    <citation type="submission" date="2016-04" db="EMBL/GenBank/DDBJ databases">
        <title>Complete genome sequence of natural rubber-degrading, novel Gram-negative bacterium, Rhizobacter gummiphilus strain NS21.</title>
        <authorList>
            <person name="Tabata M."/>
            <person name="Kasai D."/>
            <person name="Fukuda M."/>
        </authorList>
    </citation>
    <scope>NUCLEOTIDE SEQUENCE [LARGE SCALE GENOMIC DNA]</scope>
    <source>
        <strain evidence="2 3">NS21</strain>
    </source>
</reference>
<evidence type="ECO:0000313" key="2">
    <source>
        <dbReference type="EMBL" id="ARN19905.1"/>
    </source>
</evidence>